<evidence type="ECO:0000313" key="1">
    <source>
        <dbReference type="EMBL" id="KAF2623277.1"/>
    </source>
</evidence>
<dbReference type="EMBL" id="MU006738">
    <property type="protein sequence ID" value="KAF2623277.1"/>
    <property type="molecule type" value="Genomic_DNA"/>
</dbReference>
<proteinExistence type="predicted"/>
<dbReference type="Proteomes" id="UP000799754">
    <property type="component" value="Unassembled WGS sequence"/>
</dbReference>
<reference evidence="1" key="1">
    <citation type="journal article" date="2020" name="Stud. Mycol.">
        <title>101 Dothideomycetes genomes: a test case for predicting lifestyles and emergence of pathogens.</title>
        <authorList>
            <person name="Haridas S."/>
            <person name="Albert R."/>
            <person name="Binder M."/>
            <person name="Bloem J."/>
            <person name="Labutti K."/>
            <person name="Salamov A."/>
            <person name="Andreopoulos B."/>
            <person name="Baker S."/>
            <person name="Barry K."/>
            <person name="Bills G."/>
            <person name="Bluhm B."/>
            <person name="Cannon C."/>
            <person name="Castanera R."/>
            <person name="Culley D."/>
            <person name="Daum C."/>
            <person name="Ezra D."/>
            <person name="Gonzalez J."/>
            <person name="Henrissat B."/>
            <person name="Kuo A."/>
            <person name="Liang C."/>
            <person name="Lipzen A."/>
            <person name="Lutzoni F."/>
            <person name="Magnuson J."/>
            <person name="Mondo S."/>
            <person name="Nolan M."/>
            <person name="Ohm R."/>
            <person name="Pangilinan J."/>
            <person name="Park H.-J."/>
            <person name="Ramirez L."/>
            <person name="Alfaro M."/>
            <person name="Sun H."/>
            <person name="Tritt A."/>
            <person name="Yoshinaga Y."/>
            <person name="Zwiers L.-H."/>
            <person name="Turgeon B."/>
            <person name="Goodwin S."/>
            <person name="Spatafora J."/>
            <person name="Crous P."/>
            <person name="Grigoriev I."/>
        </authorList>
    </citation>
    <scope>NUCLEOTIDE SEQUENCE</scope>
    <source>
        <strain evidence="1">CBS 525.71</strain>
    </source>
</reference>
<organism evidence="1 2">
    <name type="scientific">Macroventuria anomochaeta</name>
    <dbReference type="NCBI Taxonomy" id="301207"/>
    <lineage>
        <taxon>Eukaryota</taxon>
        <taxon>Fungi</taxon>
        <taxon>Dikarya</taxon>
        <taxon>Ascomycota</taxon>
        <taxon>Pezizomycotina</taxon>
        <taxon>Dothideomycetes</taxon>
        <taxon>Pleosporomycetidae</taxon>
        <taxon>Pleosporales</taxon>
        <taxon>Pleosporineae</taxon>
        <taxon>Didymellaceae</taxon>
        <taxon>Macroventuria</taxon>
    </lineage>
</organism>
<name>A0ACB6RPT7_9PLEO</name>
<gene>
    <name evidence="1" type="ORF">BU25DRAFT_401134</name>
</gene>
<sequence>MPSYVITGVSRGIGAAFLKQLSSNPSNTVIGLVRNVADTEAKIAAWKTPNIHILEGDMSSYQSLKKAAEATSTITSGSLDYLIANAAVMSSWALFDPLSVLGQDPERLTQDLNEALTTNVIGNIHLVNFFMPLILKGSVKKVITVTSGMADHDIVLKYGVYEGGPYAVSKAAMNMVTSKFQAEFEKDGVLFIGVCPGLVDTGLYNNLSEEDGQKLMVQSSKFAGYAPHFKGPDTPEDAANSILKVAENASVANGDGGAFLSHFGNKQWL</sequence>
<protein>
    <submittedName>
        <fullName evidence="1">NAD(P)-binding protein</fullName>
    </submittedName>
</protein>
<evidence type="ECO:0000313" key="2">
    <source>
        <dbReference type="Proteomes" id="UP000799754"/>
    </source>
</evidence>
<comment type="caution">
    <text evidence="1">The sequence shown here is derived from an EMBL/GenBank/DDBJ whole genome shotgun (WGS) entry which is preliminary data.</text>
</comment>
<accession>A0ACB6RPT7</accession>
<keyword evidence="2" id="KW-1185">Reference proteome</keyword>